<dbReference type="PROSITE" id="PS51257">
    <property type="entry name" value="PROKAR_LIPOPROTEIN"/>
    <property type="match status" value="1"/>
</dbReference>
<evidence type="ECO:0000313" key="4">
    <source>
        <dbReference type="EMBL" id="GGK57194.1"/>
    </source>
</evidence>
<dbReference type="InterPro" id="IPR056463">
    <property type="entry name" value="DUF7373_C"/>
</dbReference>
<evidence type="ECO:0000259" key="3">
    <source>
        <dbReference type="Pfam" id="PF24092"/>
    </source>
</evidence>
<feature type="signal peptide" evidence="1">
    <location>
        <begin position="1"/>
        <end position="23"/>
    </location>
</feature>
<protein>
    <submittedName>
        <fullName evidence="4">Uncharacterized protein</fullName>
    </submittedName>
</protein>
<keyword evidence="5" id="KW-1185">Reference proteome</keyword>
<dbReference type="Pfam" id="PF24088">
    <property type="entry name" value="DUF7373"/>
    <property type="match status" value="1"/>
</dbReference>
<keyword evidence="1" id="KW-0732">Signal</keyword>
<dbReference type="AlphaFoldDB" id="A0A917QLP5"/>
<accession>A0A917QLP5</accession>
<dbReference type="EMBL" id="BMMW01000003">
    <property type="protein sequence ID" value="GGK57194.1"/>
    <property type="molecule type" value="Genomic_DNA"/>
</dbReference>
<dbReference type="Proteomes" id="UP000612956">
    <property type="component" value="Unassembled WGS sequence"/>
</dbReference>
<proteinExistence type="predicted"/>
<reference evidence="4" key="1">
    <citation type="journal article" date="2014" name="Int. J. Syst. Evol. Microbiol.">
        <title>Complete genome sequence of Corynebacterium casei LMG S-19264T (=DSM 44701T), isolated from a smear-ripened cheese.</title>
        <authorList>
            <consortium name="US DOE Joint Genome Institute (JGI-PGF)"/>
            <person name="Walter F."/>
            <person name="Albersmeier A."/>
            <person name="Kalinowski J."/>
            <person name="Ruckert C."/>
        </authorList>
    </citation>
    <scope>NUCLEOTIDE SEQUENCE</scope>
    <source>
        <strain evidence="4">CGMCC 4.7278</strain>
    </source>
</reference>
<gene>
    <name evidence="4" type="ORF">GCM10011591_31640</name>
</gene>
<feature type="domain" description="DUF7373" evidence="3">
    <location>
        <begin position="265"/>
        <end position="397"/>
    </location>
</feature>
<feature type="chain" id="PRO_5037403674" evidence="1">
    <location>
        <begin position="24"/>
        <end position="398"/>
    </location>
</feature>
<dbReference type="RefSeq" id="WP_188829779.1">
    <property type="nucleotide sequence ID" value="NZ_BMMW01000003.1"/>
</dbReference>
<name>A0A917QLP5_9NOCA</name>
<feature type="domain" description="DUF7373" evidence="2">
    <location>
        <begin position="53"/>
        <end position="241"/>
    </location>
</feature>
<comment type="caution">
    <text evidence="4">The sequence shown here is derived from an EMBL/GenBank/DDBJ whole genome shotgun (WGS) entry which is preliminary data.</text>
</comment>
<organism evidence="4 5">
    <name type="scientific">Nocardia camponoti</name>
    <dbReference type="NCBI Taxonomy" id="1616106"/>
    <lineage>
        <taxon>Bacteria</taxon>
        <taxon>Bacillati</taxon>
        <taxon>Actinomycetota</taxon>
        <taxon>Actinomycetes</taxon>
        <taxon>Mycobacteriales</taxon>
        <taxon>Nocardiaceae</taxon>
        <taxon>Nocardia</taxon>
    </lineage>
</organism>
<sequence length="398" mass="43174">MTKLRMALLSGLVLTASCGTSIAGTPNPTEFPVDITKLNMGTYSSEPLRYELDTVAKPADVRTIEAKRYLDYMINSTDVDPIVNTPIKVETYFNADGPFSTPVFPDQLRGPMADNKLMAGAYVARTDGSSRSPRRLILSVLRFPSDAAAQTASEAIATGLRSPESQDIALTNHPEVHAFTKDWSTATATTSQGNYAVLISYGRAQPDQSVVMTNLAKAVDLQLTKLKGLSTPEWEDVLDKPLDPDGIMRRAFPQPAGITRQFVVDPDYGAHTPDGAIHYERNPDLVKKALAESGTDLVGRRGGIVYRTRDLNGAFQLQLALTSLGRRDETIPGPPQLPDTRCIRLYEPEAIRSYGLICAIVKGRYVAVVGAPAGPSGTIDRSLYERAAAQYALLAKSE</sequence>
<evidence type="ECO:0000313" key="5">
    <source>
        <dbReference type="Proteomes" id="UP000612956"/>
    </source>
</evidence>
<dbReference type="Pfam" id="PF24092">
    <property type="entry name" value="DUF7373_C"/>
    <property type="match status" value="1"/>
</dbReference>
<reference evidence="4" key="2">
    <citation type="submission" date="2020-09" db="EMBL/GenBank/DDBJ databases">
        <authorList>
            <person name="Sun Q."/>
            <person name="Zhou Y."/>
        </authorList>
    </citation>
    <scope>NUCLEOTIDE SEQUENCE</scope>
    <source>
        <strain evidence="4">CGMCC 4.7278</strain>
    </source>
</reference>
<evidence type="ECO:0000259" key="2">
    <source>
        <dbReference type="Pfam" id="PF24088"/>
    </source>
</evidence>
<dbReference type="InterPro" id="IPR055797">
    <property type="entry name" value="DUF7373"/>
</dbReference>
<evidence type="ECO:0000256" key="1">
    <source>
        <dbReference type="SAM" id="SignalP"/>
    </source>
</evidence>